<dbReference type="EC" id="1.8.4.11" evidence="4"/>
<evidence type="ECO:0000256" key="1">
    <source>
        <dbReference type="ARBA" id="ARBA00023002"/>
    </source>
</evidence>
<dbReference type="GO" id="GO:0033744">
    <property type="term" value="F:L-methionine:thioredoxin-disulfide S-oxidoreductase activity"/>
    <property type="evidence" value="ECO:0007669"/>
    <property type="project" value="RHEA"/>
</dbReference>
<reference evidence="7 8" key="1">
    <citation type="submission" date="2017-07" db="EMBL/GenBank/DDBJ databases">
        <authorList>
            <person name="Sun Z.S."/>
            <person name="Albrecht U."/>
            <person name="Echele G."/>
            <person name="Lee C.C."/>
        </authorList>
    </citation>
    <scope>NUCLEOTIDE SEQUENCE [LARGE SCALE GENOMIC DNA]</scope>
    <source>
        <strain evidence="7 8">CGMCC 1.12710</strain>
    </source>
</reference>
<comment type="similarity">
    <text evidence="4">Belongs to the MsrA Met sulfoxide reductase family.</text>
</comment>
<dbReference type="InterPro" id="IPR002569">
    <property type="entry name" value="Met_Sox_Rdtase_MsrA_dom"/>
</dbReference>
<gene>
    <name evidence="4" type="primary">msrA</name>
    <name evidence="7" type="ORF">SAMN06297382_1228</name>
</gene>
<accession>A0A239PQG7</accession>
<evidence type="ECO:0000256" key="4">
    <source>
        <dbReference type="HAMAP-Rule" id="MF_01401"/>
    </source>
</evidence>
<dbReference type="HAMAP" id="MF_01401">
    <property type="entry name" value="MsrA"/>
    <property type="match status" value="1"/>
</dbReference>
<keyword evidence="8" id="KW-1185">Reference proteome</keyword>
<evidence type="ECO:0000256" key="2">
    <source>
        <dbReference type="ARBA" id="ARBA00047806"/>
    </source>
</evidence>
<dbReference type="GO" id="GO:0008113">
    <property type="term" value="F:peptide-methionine (S)-S-oxide reductase activity"/>
    <property type="evidence" value="ECO:0007669"/>
    <property type="project" value="UniProtKB-UniRule"/>
</dbReference>
<comment type="function">
    <text evidence="4">Has an important function as a repair enzyme for proteins that have been inactivated by oxidation. Catalyzes the reversible oxidation-reduction of methionine sulfoxide in proteins to methionine.</text>
</comment>
<feature type="chain" id="PRO_5012624913" description="Peptide methionine sulfoxide reductase MsrA" evidence="5">
    <location>
        <begin position="20"/>
        <end position="196"/>
    </location>
</feature>
<proteinExistence type="inferred from homology"/>
<keyword evidence="5" id="KW-0732">Signal</keyword>
<dbReference type="InterPro" id="IPR036509">
    <property type="entry name" value="Met_Sox_Rdtase_MsrA_sf"/>
</dbReference>
<evidence type="ECO:0000259" key="6">
    <source>
        <dbReference type="Pfam" id="PF01625"/>
    </source>
</evidence>
<dbReference type="EMBL" id="FZQA01000002">
    <property type="protein sequence ID" value="SNT72192.1"/>
    <property type="molecule type" value="Genomic_DNA"/>
</dbReference>
<evidence type="ECO:0000313" key="8">
    <source>
        <dbReference type="Proteomes" id="UP000198346"/>
    </source>
</evidence>
<dbReference type="Pfam" id="PF01625">
    <property type="entry name" value="PMSR"/>
    <property type="match status" value="1"/>
</dbReference>
<evidence type="ECO:0000256" key="3">
    <source>
        <dbReference type="ARBA" id="ARBA00048782"/>
    </source>
</evidence>
<dbReference type="PANTHER" id="PTHR43774">
    <property type="entry name" value="PEPTIDE METHIONINE SULFOXIDE REDUCTASE"/>
    <property type="match status" value="1"/>
</dbReference>
<dbReference type="Gene3D" id="3.30.1060.10">
    <property type="entry name" value="Peptide methionine sulphoxide reductase MsrA"/>
    <property type="match status" value="1"/>
</dbReference>
<keyword evidence="1 4" id="KW-0560">Oxidoreductase</keyword>
<feature type="active site" evidence="4">
    <location>
        <position position="39"/>
    </location>
</feature>
<organism evidence="7 8">
    <name type="scientific">Amphiplicatus metriothermophilus</name>
    <dbReference type="NCBI Taxonomy" id="1519374"/>
    <lineage>
        <taxon>Bacteria</taxon>
        <taxon>Pseudomonadati</taxon>
        <taxon>Pseudomonadota</taxon>
        <taxon>Alphaproteobacteria</taxon>
        <taxon>Parvularculales</taxon>
        <taxon>Parvularculaceae</taxon>
        <taxon>Amphiplicatus</taxon>
    </lineage>
</organism>
<dbReference type="RefSeq" id="WP_089411707.1">
    <property type="nucleotide sequence ID" value="NZ_FZQA01000002.1"/>
</dbReference>
<feature type="signal peptide" evidence="5">
    <location>
        <begin position="1"/>
        <end position="19"/>
    </location>
</feature>
<dbReference type="SUPFAM" id="SSF55068">
    <property type="entry name" value="Peptide methionine sulfoxide reductase"/>
    <property type="match status" value="1"/>
</dbReference>
<feature type="domain" description="Peptide methionine sulphoxide reductase MsrA" evidence="6">
    <location>
        <begin position="33"/>
        <end position="177"/>
    </location>
</feature>
<dbReference type="NCBIfam" id="TIGR00401">
    <property type="entry name" value="msrA"/>
    <property type="match status" value="1"/>
</dbReference>
<protein>
    <recommendedName>
        <fullName evidence="4">Peptide methionine sulfoxide reductase MsrA</fullName>
        <shortName evidence="4">Protein-methionine-S-oxide reductase</shortName>
        <ecNumber evidence="4">1.8.4.11</ecNumber>
    </recommendedName>
    <alternativeName>
        <fullName evidence="4">Peptide-methionine (S)-S-oxide reductase</fullName>
        <shortName evidence="4">Peptide Met(O) reductase</shortName>
    </alternativeName>
</protein>
<sequence length="196" mass="21988">MNRALFGFLALLLAAVAPAGGAQRPDEDATRAAVFAGGCFWCVEADFEKLPGVIEAVSGYAGGERPNPTYRNHEGHVEAVEVRYDPGSVSYRALVDYFFRHIDPLDDGGQFCDRGHSYTTAIFVANAQERAAAEAAKNEAAEILGAPVVTPIRDRTRFWRAEDYHQDYYKKNPRRYRYYRAACGRDWRIEKLWGGD</sequence>
<dbReference type="PANTHER" id="PTHR43774:SF1">
    <property type="entry name" value="PEPTIDE METHIONINE SULFOXIDE REDUCTASE MSRA 2"/>
    <property type="match status" value="1"/>
</dbReference>
<dbReference type="AlphaFoldDB" id="A0A239PQG7"/>
<evidence type="ECO:0000256" key="5">
    <source>
        <dbReference type="SAM" id="SignalP"/>
    </source>
</evidence>
<dbReference type="OrthoDB" id="4174719at2"/>
<comment type="catalytic activity">
    <reaction evidence="2 4">
        <text>L-methionyl-[protein] + [thioredoxin]-disulfide + H2O = L-methionyl-(S)-S-oxide-[protein] + [thioredoxin]-dithiol</text>
        <dbReference type="Rhea" id="RHEA:14217"/>
        <dbReference type="Rhea" id="RHEA-COMP:10698"/>
        <dbReference type="Rhea" id="RHEA-COMP:10700"/>
        <dbReference type="Rhea" id="RHEA-COMP:12313"/>
        <dbReference type="Rhea" id="RHEA-COMP:12315"/>
        <dbReference type="ChEBI" id="CHEBI:15377"/>
        <dbReference type="ChEBI" id="CHEBI:16044"/>
        <dbReference type="ChEBI" id="CHEBI:29950"/>
        <dbReference type="ChEBI" id="CHEBI:44120"/>
        <dbReference type="ChEBI" id="CHEBI:50058"/>
        <dbReference type="EC" id="1.8.4.11"/>
    </reaction>
</comment>
<dbReference type="Proteomes" id="UP000198346">
    <property type="component" value="Unassembled WGS sequence"/>
</dbReference>
<comment type="catalytic activity">
    <reaction evidence="3 4">
        <text>[thioredoxin]-disulfide + L-methionine + H2O = L-methionine (S)-S-oxide + [thioredoxin]-dithiol</text>
        <dbReference type="Rhea" id="RHEA:19993"/>
        <dbReference type="Rhea" id="RHEA-COMP:10698"/>
        <dbReference type="Rhea" id="RHEA-COMP:10700"/>
        <dbReference type="ChEBI" id="CHEBI:15377"/>
        <dbReference type="ChEBI" id="CHEBI:29950"/>
        <dbReference type="ChEBI" id="CHEBI:50058"/>
        <dbReference type="ChEBI" id="CHEBI:57844"/>
        <dbReference type="ChEBI" id="CHEBI:58772"/>
        <dbReference type="EC" id="1.8.4.11"/>
    </reaction>
</comment>
<name>A0A239PQG7_9PROT</name>
<evidence type="ECO:0000313" key="7">
    <source>
        <dbReference type="EMBL" id="SNT72192.1"/>
    </source>
</evidence>